<dbReference type="Gene3D" id="3.30.1360.20">
    <property type="entry name" value="Transcriptional coactivator/pterin dehydratase"/>
    <property type="match status" value="1"/>
</dbReference>
<dbReference type="Proteomes" id="UP001280121">
    <property type="component" value="Unassembled WGS sequence"/>
</dbReference>
<dbReference type="InterPro" id="IPR001533">
    <property type="entry name" value="Pterin_deHydtase"/>
</dbReference>
<comment type="similarity">
    <text evidence="2">Belongs to the pterin-4-alpha-carbinolamine dehydratase family.</text>
</comment>
<proteinExistence type="inferred from homology"/>
<dbReference type="AlphaFoldDB" id="A0AAD9WPD1"/>
<dbReference type="Pfam" id="PF00656">
    <property type="entry name" value="Peptidase_C14"/>
    <property type="match status" value="1"/>
</dbReference>
<dbReference type="GO" id="GO:0008124">
    <property type="term" value="F:4-alpha-hydroxytetrahydrobiopterin dehydratase activity"/>
    <property type="evidence" value="ECO:0007669"/>
    <property type="project" value="UniProtKB-EC"/>
</dbReference>
<evidence type="ECO:0000256" key="1">
    <source>
        <dbReference type="ARBA" id="ARBA00001554"/>
    </source>
</evidence>
<dbReference type="PANTHER" id="PTHR12599">
    <property type="entry name" value="PTERIN-4-ALPHA-CARBINOLAMINE DEHYDRATASE"/>
    <property type="match status" value="1"/>
</dbReference>
<evidence type="ECO:0000256" key="4">
    <source>
        <dbReference type="ARBA" id="ARBA00023239"/>
    </source>
</evidence>
<keyword evidence="4" id="KW-0456">Lyase</keyword>
<name>A0AAD9WPD1_9ROSI</name>
<gene>
    <name evidence="6" type="ORF">Ddye_026599</name>
</gene>
<organism evidence="6 7">
    <name type="scientific">Dipteronia dyeriana</name>
    <dbReference type="NCBI Taxonomy" id="168575"/>
    <lineage>
        <taxon>Eukaryota</taxon>
        <taxon>Viridiplantae</taxon>
        <taxon>Streptophyta</taxon>
        <taxon>Embryophyta</taxon>
        <taxon>Tracheophyta</taxon>
        <taxon>Spermatophyta</taxon>
        <taxon>Magnoliopsida</taxon>
        <taxon>eudicotyledons</taxon>
        <taxon>Gunneridae</taxon>
        <taxon>Pentapetalae</taxon>
        <taxon>rosids</taxon>
        <taxon>malvids</taxon>
        <taxon>Sapindales</taxon>
        <taxon>Sapindaceae</taxon>
        <taxon>Hippocastanoideae</taxon>
        <taxon>Acereae</taxon>
        <taxon>Dipteronia</taxon>
    </lineage>
</organism>
<evidence type="ECO:0000313" key="6">
    <source>
        <dbReference type="EMBL" id="KAK2638804.1"/>
    </source>
</evidence>
<evidence type="ECO:0000256" key="3">
    <source>
        <dbReference type="ARBA" id="ARBA00013252"/>
    </source>
</evidence>
<dbReference type="PANTHER" id="PTHR12599:SF8">
    <property type="entry name" value="PTERIN-4-ALPHA-CARBINOLAMINE DEHYDRATASE, CHLOROPLASTIC-RELATED"/>
    <property type="match status" value="1"/>
</dbReference>
<dbReference type="GO" id="GO:0004197">
    <property type="term" value="F:cysteine-type endopeptidase activity"/>
    <property type="evidence" value="ECO:0007669"/>
    <property type="project" value="InterPro"/>
</dbReference>
<dbReference type="Pfam" id="PF01329">
    <property type="entry name" value="Pterin_4a"/>
    <property type="match status" value="1"/>
</dbReference>
<dbReference type="GO" id="GO:0006729">
    <property type="term" value="P:tetrahydrobiopterin biosynthetic process"/>
    <property type="evidence" value="ECO:0007669"/>
    <property type="project" value="InterPro"/>
</dbReference>
<evidence type="ECO:0000313" key="7">
    <source>
        <dbReference type="Proteomes" id="UP001280121"/>
    </source>
</evidence>
<dbReference type="GO" id="GO:0006508">
    <property type="term" value="P:proteolysis"/>
    <property type="evidence" value="ECO:0007669"/>
    <property type="project" value="InterPro"/>
</dbReference>
<protein>
    <recommendedName>
        <fullName evidence="3">4a-hydroxytetrahydrobiopterin dehydratase</fullName>
        <ecNumber evidence="3">4.2.1.96</ecNumber>
    </recommendedName>
</protein>
<evidence type="ECO:0000256" key="2">
    <source>
        <dbReference type="ARBA" id="ARBA00006472"/>
    </source>
</evidence>
<feature type="domain" description="Peptidase C14 caspase" evidence="5">
    <location>
        <begin position="8"/>
        <end position="63"/>
    </location>
</feature>
<dbReference type="InterPro" id="IPR011600">
    <property type="entry name" value="Pept_C14_caspase"/>
</dbReference>
<comment type="caution">
    <text evidence="6">The sequence shown here is derived from an EMBL/GenBank/DDBJ whole genome shotgun (WGS) entry which is preliminary data.</text>
</comment>
<dbReference type="GO" id="GO:0009536">
    <property type="term" value="C:plastid"/>
    <property type="evidence" value="ECO:0007669"/>
    <property type="project" value="TreeGrafter"/>
</dbReference>
<comment type="catalytic activity">
    <reaction evidence="1">
        <text>(4aS,6R)-4a-hydroxy-L-erythro-5,6,7,8-tetrahydrobiopterin = (6R)-L-erythro-6,7-dihydrobiopterin + H2O</text>
        <dbReference type="Rhea" id="RHEA:11920"/>
        <dbReference type="ChEBI" id="CHEBI:15377"/>
        <dbReference type="ChEBI" id="CHEBI:15642"/>
        <dbReference type="ChEBI" id="CHEBI:43120"/>
        <dbReference type="EC" id="4.2.1.96"/>
    </reaction>
</comment>
<dbReference type="EC" id="4.2.1.96" evidence="3"/>
<dbReference type="EMBL" id="JANJYI010000008">
    <property type="protein sequence ID" value="KAK2638804.1"/>
    <property type="molecule type" value="Genomic_DNA"/>
</dbReference>
<dbReference type="SUPFAM" id="SSF55248">
    <property type="entry name" value="PCD-like"/>
    <property type="match status" value="1"/>
</dbReference>
<reference evidence="6" key="1">
    <citation type="journal article" date="2023" name="Plant J.">
        <title>Genome sequences and population genomics provide insights into the demographic history, inbreeding, and mutation load of two 'living fossil' tree species of Dipteronia.</title>
        <authorList>
            <person name="Feng Y."/>
            <person name="Comes H.P."/>
            <person name="Chen J."/>
            <person name="Zhu S."/>
            <person name="Lu R."/>
            <person name="Zhang X."/>
            <person name="Li P."/>
            <person name="Qiu J."/>
            <person name="Olsen K.M."/>
            <person name="Qiu Y."/>
        </authorList>
    </citation>
    <scope>NUCLEOTIDE SEQUENCE</scope>
    <source>
        <strain evidence="6">KIB01</strain>
    </source>
</reference>
<sequence length="214" mass="24042">MREEADPYKRPTKHNMRMDLYWLMQGCQPGDSLVFHFSGHGSQQRNYTGDEALSKITSTGAMTYAFIQAIECGHGNTYGHILGLQFVTQAVIGMLLTGGSAGGLRQTPMSMEDAHKLLTKFVGWRLLDEEGGLKLQYLWKLRDFKCGVALVNRIYNVTEATGHFPNLHLEQSNQVRAELWTSSIGGLSMNDFIVAAKIDEMRTSDLVPRKRVWA</sequence>
<evidence type="ECO:0000259" key="5">
    <source>
        <dbReference type="Pfam" id="PF00656"/>
    </source>
</evidence>
<accession>A0AAD9WPD1</accession>
<keyword evidence="7" id="KW-1185">Reference proteome</keyword>
<dbReference type="InterPro" id="IPR036428">
    <property type="entry name" value="PCD_sf"/>
</dbReference>
<dbReference type="Gene3D" id="3.40.50.12660">
    <property type="match status" value="1"/>
</dbReference>